<comment type="caution">
    <text evidence="1">The sequence shown here is derived from an EMBL/GenBank/DDBJ whole genome shotgun (WGS) entry which is preliminary data.</text>
</comment>
<evidence type="ECO:0000313" key="2">
    <source>
        <dbReference type="Proteomes" id="UP000799755"/>
    </source>
</evidence>
<reference evidence="1" key="1">
    <citation type="journal article" date="2020" name="Stud. Mycol.">
        <title>101 Dothideomycetes genomes: a test case for predicting lifestyles and emergence of pathogens.</title>
        <authorList>
            <person name="Haridas S."/>
            <person name="Albert R."/>
            <person name="Binder M."/>
            <person name="Bloem J."/>
            <person name="Labutti K."/>
            <person name="Salamov A."/>
            <person name="Andreopoulos B."/>
            <person name="Baker S."/>
            <person name="Barry K."/>
            <person name="Bills G."/>
            <person name="Bluhm B."/>
            <person name="Cannon C."/>
            <person name="Castanera R."/>
            <person name="Culley D."/>
            <person name="Daum C."/>
            <person name="Ezra D."/>
            <person name="Gonzalez J."/>
            <person name="Henrissat B."/>
            <person name="Kuo A."/>
            <person name="Liang C."/>
            <person name="Lipzen A."/>
            <person name="Lutzoni F."/>
            <person name="Magnuson J."/>
            <person name="Mondo S."/>
            <person name="Nolan M."/>
            <person name="Ohm R."/>
            <person name="Pangilinan J."/>
            <person name="Park H.-J."/>
            <person name="Ramirez L."/>
            <person name="Alfaro M."/>
            <person name="Sun H."/>
            <person name="Tritt A."/>
            <person name="Yoshinaga Y."/>
            <person name="Zwiers L.-H."/>
            <person name="Turgeon B."/>
            <person name="Goodwin S."/>
            <person name="Spatafora J."/>
            <person name="Crous P."/>
            <person name="Grigoriev I."/>
        </authorList>
    </citation>
    <scope>NUCLEOTIDE SEQUENCE</scope>
    <source>
        <strain evidence="1">ATCC 200398</strain>
    </source>
</reference>
<dbReference type="Proteomes" id="UP000799755">
    <property type="component" value="Unassembled WGS sequence"/>
</dbReference>
<gene>
    <name evidence="1" type="ORF">BDR25DRAFT_361503</name>
</gene>
<proteinExistence type="predicted"/>
<dbReference type="EMBL" id="MU003536">
    <property type="protein sequence ID" value="KAF2464432.1"/>
    <property type="molecule type" value="Genomic_DNA"/>
</dbReference>
<evidence type="ECO:0000313" key="1">
    <source>
        <dbReference type="EMBL" id="KAF2464432.1"/>
    </source>
</evidence>
<sequence>MRIGREVACCQARTPQLVNNNQKPKAQPVVAFLMTNVLIFHHLVCAIFPSYKFRYYLKILVPRQQVVGGDRDMDNCYKTETKLWLSGFEASSPKHNFLKEPRIVARADFEYQLFRGLVRRFQWLILSAQHVDNQHTKQLQP</sequence>
<name>A0ACB6QBZ8_9PLEO</name>
<protein>
    <submittedName>
        <fullName evidence="1">Uncharacterized protein</fullName>
    </submittedName>
</protein>
<accession>A0ACB6QBZ8</accession>
<organism evidence="1 2">
    <name type="scientific">Lindgomyces ingoldianus</name>
    <dbReference type="NCBI Taxonomy" id="673940"/>
    <lineage>
        <taxon>Eukaryota</taxon>
        <taxon>Fungi</taxon>
        <taxon>Dikarya</taxon>
        <taxon>Ascomycota</taxon>
        <taxon>Pezizomycotina</taxon>
        <taxon>Dothideomycetes</taxon>
        <taxon>Pleosporomycetidae</taxon>
        <taxon>Pleosporales</taxon>
        <taxon>Lindgomycetaceae</taxon>
        <taxon>Lindgomyces</taxon>
    </lineage>
</organism>
<keyword evidence="2" id="KW-1185">Reference proteome</keyword>